<dbReference type="GO" id="GO:0005524">
    <property type="term" value="F:ATP binding"/>
    <property type="evidence" value="ECO:0007669"/>
    <property type="project" value="UniProtKB-KW"/>
</dbReference>
<dbReference type="Pfam" id="PF02954">
    <property type="entry name" value="HTH_8"/>
    <property type="match status" value="1"/>
</dbReference>
<dbReference type="EMBL" id="FQZM01000038">
    <property type="protein sequence ID" value="SHJ51749.1"/>
    <property type="molecule type" value="Genomic_DNA"/>
</dbReference>
<dbReference type="InterPro" id="IPR027417">
    <property type="entry name" value="P-loop_NTPase"/>
</dbReference>
<keyword evidence="5" id="KW-0804">Transcription</keyword>
<gene>
    <name evidence="8" type="ORF">SAMN02745219_02740</name>
</gene>
<evidence type="ECO:0000313" key="8">
    <source>
        <dbReference type="EMBL" id="SHJ51749.1"/>
    </source>
</evidence>
<evidence type="ECO:0000256" key="2">
    <source>
        <dbReference type="ARBA" id="ARBA00022840"/>
    </source>
</evidence>
<dbReference type="InterPro" id="IPR000014">
    <property type="entry name" value="PAS"/>
</dbReference>
<organism evidence="8 9">
    <name type="scientific">Desulfofundulus thermosubterraneus DSM 16057</name>
    <dbReference type="NCBI Taxonomy" id="1121432"/>
    <lineage>
        <taxon>Bacteria</taxon>
        <taxon>Bacillati</taxon>
        <taxon>Bacillota</taxon>
        <taxon>Clostridia</taxon>
        <taxon>Eubacteriales</taxon>
        <taxon>Peptococcaceae</taxon>
        <taxon>Desulfofundulus</taxon>
    </lineage>
</organism>
<keyword evidence="9" id="KW-1185">Reference proteome</keyword>
<dbReference type="Proteomes" id="UP000184529">
    <property type="component" value="Unassembled WGS sequence"/>
</dbReference>
<dbReference type="SUPFAM" id="SSF55781">
    <property type="entry name" value="GAF domain-like"/>
    <property type="match status" value="1"/>
</dbReference>
<feature type="domain" description="Sigma-54 factor interaction" evidence="6">
    <location>
        <begin position="323"/>
        <end position="553"/>
    </location>
</feature>
<protein>
    <submittedName>
        <fullName evidence="8">PAS domain S-box-containing protein</fullName>
    </submittedName>
</protein>
<dbReference type="Pfam" id="PF00158">
    <property type="entry name" value="Sigma54_activat"/>
    <property type="match status" value="1"/>
</dbReference>
<dbReference type="SUPFAM" id="SSF52540">
    <property type="entry name" value="P-loop containing nucleoside triphosphate hydrolases"/>
    <property type="match status" value="1"/>
</dbReference>
<dbReference type="SMART" id="SM00091">
    <property type="entry name" value="PAS"/>
    <property type="match status" value="1"/>
</dbReference>
<evidence type="ECO:0000256" key="3">
    <source>
        <dbReference type="ARBA" id="ARBA00023015"/>
    </source>
</evidence>
<dbReference type="Gene3D" id="1.10.10.60">
    <property type="entry name" value="Homeodomain-like"/>
    <property type="match status" value="1"/>
</dbReference>
<dbReference type="PROSITE" id="PS00688">
    <property type="entry name" value="SIGMA54_INTERACT_3"/>
    <property type="match status" value="1"/>
</dbReference>
<feature type="domain" description="PAS" evidence="7">
    <location>
        <begin position="196"/>
        <end position="242"/>
    </location>
</feature>
<evidence type="ECO:0000259" key="6">
    <source>
        <dbReference type="PROSITE" id="PS50045"/>
    </source>
</evidence>
<dbReference type="Pfam" id="PF25601">
    <property type="entry name" value="AAA_lid_14"/>
    <property type="match status" value="1"/>
</dbReference>
<dbReference type="Gene3D" id="3.30.450.20">
    <property type="entry name" value="PAS domain"/>
    <property type="match status" value="1"/>
</dbReference>
<dbReference type="PANTHER" id="PTHR32071:SF57">
    <property type="entry name" value="C4-DICARBOXYLATE TRANSPORT TRANSCRIPTIONAL REGULATORY PROTEIN DCTD"/>
    <property type="match status" value="1"/>
</dbReference>
<dbReference type="Pfam" id="PF00989">
    <property type="entry name" value="PAS"/>
    <property type="match status" value="1"/>
</dbReference>
<name>A0A1M6JYF1_9FIRM</name>
<dbReference type="PROSITE" id="PS50045">
    <property type="entry name" value="SIGMA54_INTERACT_4"/>
    <property type="match status" value="1"/>
</dbReference>
<proteinExistence type="predicted"/>
<dbReference type="Pfam" id="PF13185">
    <property type="entry name" value="GAF_2"/>
    <property type="match status" value="1"/>
</dbReference>
<dbReference type="NCBIfam" id="TIGR00229">
    <property type="entry name" value="sensory_box"/>
    <property type="match status" value="1"/>
</dbReference>
<evidence type="ECO:0000256" key="4">
    <source>
        <dbReference type="ARBA" id="ARBA00023125"/>
    </source>
</evidence>
<dbReference type="InterPro" id="IPR029016">
    <property type="entry name" value="GAF-like_dom_sf"/>
</dbReference>
<keyword evidence="2" id="KW-0067">ATP-binding</keyword>
<dbReference type="InterPro" id="IPR009057">
    <property type="entry name" value="Homeodomain-like_sf"/>
</dbReference>
<dbReference type="InterPro" id="IPR025943">
    <property type="entry name" value="Sigma_54_int_dom_ATP-bd_2"/>
</dbReference>
<dbReference type="GO" id="GO:0006355">
    <property type="term" value="P:regulation of DNA-templated transcription"/>
    <property type="evidence" value="ECO:0007669"/>
    <property type="project" value="InterPro"/>
</dbReference>
<dbReference type="Gene3D" id="3.30.450.40">
    <property type="match status" value="1"/>
</dbReference>
<dbReference type="AlphaFoldDB" id="A0A1M6JYF1"/>
<evidence type="ECO:0000259" key="7">
    <source>
        <dbReference type="PROSITE" id="PS50112"/>
    </source>
</evidence>
<keyword evidence="4" id="KW-0238">DNA-binding</keyword>
<dbReference type="SMART" id="SM00382">
    <property type="entry name" value="AAA"/>
    <property type="match status" value="1"/>
</dbReference>
<dbReference type="InterPro" id="IPR035965">
    <property type="entry name" value="PAS-like_dom_sf"/>
</dbReference>
<dbReference type="InterPro" id="IPR002197">
    <property type="entry name" value="HTH_Fis"/>
</dbReference>
<dbReference type="InterPro" id="IPR003018">
    <property type="entry name" value="GAF"/>
</dbReference>
<dbReference type="InterPro" id="IPR058031">
    <property type="entry name" value="AAA_lid_NorR"/>
</dbReference>
<keyword evidence="1" id="KW-0547">Nucleotide-binding</keyword>
<keyword evidence="3" id="KW-0805">Transcription regulation</keyword>
<sequence>MQRKFYPEFSRTPDLEPATFHSYSQQIEISIWDLDTPGVRSMLSLGAIGNTAQQVAEAISAVLEVETEILADDLTIVAGTGKYRELIGSRDEEVNYPDDSYLYTRVLRTGQTFVVEDPVKDPYYSPVYLGETGEICCPIRKDNRIIGIIALVAFDVQQRERLLQKRDQLQTFLQHMAFLLASRVSEMESYSKLELTSNKLSAVLESVHYGIIAVDQDKMITHCNKAAEKLLGKPREEILGSNIEDLWPGSPLSDVLLTGNGYRDKEGFYGQPPEQMHLLVTATPIMQNSRPAGAVVSFRNMAEMRTLAYQLTVEHRKLEFEHIKGISKKLAEVKKRAAKVAQGTSTVLIRGESGTGKELFARAIHHAGPRRDKPFVIVNCGAIPETLLESELFGYEEGAFTGARKGGRAGKFELADGGTIFLDEIGDLPLHLQVKLLHVLQRRQVERVGGNKVISVNVRVIAATNRNLEEMCARGEFREDLYYRLNVIPLEIPPLRERREDIEILMEHFLAKYCTLLEKNILGFSQDVKQAFINYHWPGNVRELENAVEYAVNMEAGEVITLDSVPARIRDFWLNDEGADSTLKSQLVNVEKDILAAYVKKIEEGTMSKGQLAKLLGISRITLYRKLKQYGL</sequence>
<reference evidence="9" key="1">
    <citation type="submission" date="2016-11" db="EMBL/GenBank/DDBJ databases">
        <authorList>
            <person name="Varghese N."/>
            <person name="Submissions S."/>
        </authorList>
    </citation>
    <scope>NUCLEOTIDE SEQUENCE [LARGE SCALE GENOMIC DNA]</scope>
    <source>
        <strain evidence="9">DSM 16057</strain>
    </source>
</reference>
<dbReference type="Gene3D" id="3.40.50.300">
    <property type="entry name" value="P-loop containing nucleotide triphosphate hydrolases"/>
    <property type="match status" value="1"/>
</dbReference>
<dbReference type="InterPro" id="IPR002078">
    <property type="entry name" value="Sigma_54_int"/>
</dbReference>
<dbReference type="InterPro" id="IPR025662">
    <property type="entry name" value="Sigma_54_int_dom_ATP-bd_1"/>
</dbReference>
<dbReference type="InterPro" id="IPR013767">
    <property type="entry name" value="PAS_fold"/>
</dbReference>
<dbReference type="PROSITE" id="PS00675">
    <property type="entry name" value="SIGMA54_INTERACT_1"/>
    <property type="match status" value="1"/>
</dbReference>
<dbReference type="SUPFAM" id="SSF55785">
    <property type="entry name" value="PYP-like sensor domain (PAS domain)"/>
    <property type="match status" value="1"/>
</dbReference>
<dbReference type="GO" id="GO:0043565">
    <property type="term" value="F:sequence-specific DNA binding"/>
    <property type="evidence" value="ECO:0007669"/>
    <property type="project" value="InterPro"/>
</dbReference>
<dbReference type="SUPFAM" id="SSF46689">
    <property type="entry name" value="Homeodomain-like"/>
    <property type="match status" value="1"/>
</dbReference>
<dbReference type="CDD" id="cd00009">
    <property type="entry name" value="AAA"/>
    <property type="match status" value="1"/>
</dbReference>
<evidence type="ECO:0000256" key="1">
    <source>
        <dbReference type="ARBA" id="ARBA00022741"/>
    </source>
</evidence>
<dbReference type="InterPro" id="IPR025944">
    <property type="entry name" value="Sigma_54_int_dom_CS"/>
</dbReference>
<dbReference type="FunFam" id="3.40.50.300:FF:000006">
    <property type="entry name" value="DNA-binding transcriptional regulator NtrC"/>
    <property type="match status" value="1"/>
</dbReference>
<dbReference type="InterPro" id="IPR003593">
    <property type="entry name" value="AAA+_ATPase"/>
</dbReference>
<dbReference type="PROSITE" id="PS50112">
    <property type="entry name" value="PAS"/>
    <property type="match status" value="1"/>
</dbReference>
<evidence type="ECO:0000256" key="5">
    <source>
        <dbReference type="ARBA" id="ARBA00023163"/>
    </source>
</evidence>
<dbReference type="PROSITE" id="PS00676">
    <property type="entry name" value="SIGMA54_INTERACT_2"/>
    <property type="match status" value="1"/>
</dbReference>
<dbReference type="PANTHER" id="PTHR32071">
    <property type="entry name" value="TRANSCRIPTIONAL REGULATORY PROTEIN"/>
    <property type="match status" value="1"/>
</dbReference>
<accession>A0A1M6JYF1</accession>
<evidence type="ECO:0000313" key="9">
    <source>
        <dbReference type="Proteomes" id="UP000184529"/>
    </source>
</evidence>
<dbReference type="CDD" id="cd00130">
    <property type="entry name" value="PAS"/>
    <property type="match status" value="1"/>
</dbReference>
<dbReference type="STRING" id="1121432.SAMN02745219_02740"/>
<dbReference type="Gene3D" id="1.10.8.60">
    <property type="match status" value="1"/>
</dbReference>